<dbReference type="AlphaFoldDB" id="A0A518C5R3"/>
<dbReference type="KEGG" id="bvo:Pan97_15680"/>
<name>A0A518C5R3_9BACT</name>
<dbReference type="RefSeq" id="WP_144971508.1">
    <property type="nucleotide sequence ID" value="NZ_CP036289.1"/>
</dbReference>
<keyword evidence="1" id="KW-1133">Transmembrane helix</keyword>
<dbReference type="Pfam" id="PF11181">
    <property type="entry name" value="YflT"/>
    <property type="match status" value="1"/>
</dbReference>
<dbReference type="EMBL" id="CP036289">
    <property type="protein sequence ID" value="QDU74559.1"/>
    <property type="molecule type" value="Genomic_DNA"/>
</dbReference>
<dbReference type="InterPro" id="IPR052948">
    <property type="entry name" value="Low_temp-induced_all0457"/>
</dbReference>
<feature type="transmembrane region" description="Helical" evidence="1">
    <location>
        <begin position="105"/>
        <end position="123"/>
    </location>
</feature>
<sequence>MRDRSVCIAIVEDHRQVQSVLDSLLDAGFDASHISVIGKDHPEDRHVHGYLTTGEQMGFWGGQGAVWGGIMGALAGAGFLFVPGIGPLMLGGPLLSMIVGGLEGSVGLAGIEAVFAGLLHLAFSKEHLATYEKELKAGKSLVLVHGNSGEVIRAKDVLTDAGIGVIAVHAQ</sequence>
<feature type="domain" description="General stress protein 17M-like" evidence="2">
    <location>
        <begin position="8"/>
        <end position="74"/>
    </location>
</feature>
<dbReference type="PANTHER" id="PTHR36109:SF2">
    <property type="entry name" value="MEMBRANE PROTEIN"/>
    <property type="match status" value="1"/>
</dbReference>
<organism evidence="3 4">
    <name type="scientific">Bremerella volcania</name>
    <dbReference type="NCBI Taxonomy" id="2527984"/>
    <lineage>
        <taxon>Bacteria</taxon>
        <taxon>Pseudomonadati</taxon>
        <taxon>Planctomycetota</taxon>
        <taxon>Planctomycetia</taxon>
        <taxon>Pirellulales</taxon>
        <taxon>Pirellulaceae</taxon>
        <taxon>Bremerella</taxon>
    </lineage>
</organism>
<evidence type="ECO:0000313" key="4">
    <source>
        <dbReference type="Proteomes" id="UP000318626"/>
    </source>
</evidence>
<dbReference type="PANTHER" id="PTHR36109">
    <property type="entry name" value="MEMBRANE PROTEIN-RELATED"/>
    <property type="match status" value="1"/>
</dbReference>
<dbReference type="Proteomes" id="UP000318626">
    <property type="component" value="Chromosome"/>
</dbReference>
<evidence type="ECO:0000259" key="2">
    <source>
        <dbReference type="Pfam" id="PF11181"/>
    </source>
</evidence>
<protein>
    <recommendedName>
        <fullName evidence="2">General stress protein 17M-like domain-containing protein</fullName>
    </recommendedName>
</protein>
<accession>A0A518C5R3</accession>
<dbReference type="OrthoDB" id="515952at2"/>
<keyword evidence="1" id="KW-0472">Membrane</keyword>
<gene>
    <name evidence="3" type="ORF">Pan97_15680</name>
</gene>
<keyword evidence="4" id="KW-1185">Reference proteome</keyword>
<reference evidence="4" key="1">
    <citation type="submission" date="2019-02" db="EMBL/GenBank/DDBJ databases">
        <title>Deep-cultivation of Planctomycetes and their phenomic and genomic characterization uncovers novel biology.</title>
        <authorList>
            <person name="Wiegand S."/>
            <person name="Jogler M."/>
            <person name="Boedeker C."/>
            <person name="Pinto D."/>
            <person name="Vollmers J."/>
            <person name="Rivas-Marin E."/>
            <person name="Kohn T."/>
            <person name="Peeters S.H."/>
            <person name="Heuer A."/>
            <person name="Rast P."/>
            <person name="Oberbeckmann S."/>
            <person name="Bunk B."/>
            <person name="Jeske O."/>
            <person name="Meyerdierks A."/>
            <person name="Storesund J.E."/>
            <person name="Kallscheuer N."/>
            <person name="Luecker S."/>
            <person name="Lage O.M."/>
            <person name="Pohl T."/>
            <person name="Merkel B.J."/>
            <person name="Hornburger P."/>
            <person name="Mueller R.-W."/>
            <person name="Bruemmer F."/>
            <person name="Labrenz M."/>
            <person name="Spormann A.M."/>
            <person name="Op den Camp H."/>
            <person name="Overmann J."/>
            <person name="Amann R."/>
            <person name="Jetten M.S.M."/>
            <person name="Mascher T."/>
            <person name="Medema M.H."/>
            <person name="Devos D.P."/>
            <person name="Kaster A.-K."/>
            <person name="Ovreas L."/>
            <person name="Rohde M."/>
            <person name="Galperin M.Y."/>
            <person name="Jogler C."/>
        </authorList>
    </citation>
    <scope>NUCLEOTIDE SEQUENCE [LARGE SCALE GENOMIC DNA]</scope>
    <source>
        <strain evidence="4">Pan97</strain>
    </source>
</reference>
<dbReference type="InterPro" id="IPR025889">
    <property type="entry name" value="GSP17M-like_dom"/>
</dbReference>
<evidence type="ECO:0000313" key="3">
    <source>
        <dbReference type="EMBL" id="QDU74559.1"/>
    </source>
</evidence>
<proteinExistence type="predicted"/>
<evidence type="ECO:0000256" key="1">
    <source>
        <dbReference type="SAM" id="Phobius"/>
    </source>
</evidence>
<feature type="transmembrane region" description="Helical" evidence="1">
    <location>
        <begin position="65"/>
        <end position="85"/>
    </location>
</feature>
<keyword evidence="1" id="KW-0812">Transmembrane</keyword>